<dbReference type="AlphaFoldDB" id="A0A9W9SJI0"/>
<organism evidence="2 3">
    <name type="scientific">Penicillium cataractarum</name>
    <dbReference type="NCBI Taxonomy" id="2100454"/>
    <lineage>
        <taxon>Eukaryota</taxon>
        <taxon>Fungi</taxon>
        <taxon>Dikarya</taxon>
        <taxon>Ascomycota</taxon>
        <taxon>Pezizomycotina</taxon>
        <taxon>Eurotiomycetes</taxon>
        <taxon>Eurotiomycetidae</taxon>
        <taxon>Eurotiales</taxon>
        <taxon>Aspergillaceae</taxon>
        <taxon>Penicillium</taxon>
    </lineage>
</organism>
<name>A0A9W9SJI0_9EURO</name>
<feature type="region of interest" description="Disordered" evidence="1">
    <location>
        <begin position="63"/>
        <end position="94"/>
    </location>
</feature>
<comment type="caution">
    <text evidence="2">The sequence shown here is derived from an EMBL/GenBank/DDBJ whole genome shotgun (WGS) entry which is preliminary data.</text>
</comment>
<proteinExistence type="predicted"/>
<feature type="region of interest" description="Disordered" evidence="1">
    <location>
        <begin position="1"/>
        <end position="47"/>
    </location>
</feature>
<dbReference type="GeneID" id="81434204"/>
<evidence type="ECO:0000313" key="2">
    <source>
        <dbReference type="EMBL" id="KAJ5379668.1"/>
    </source>
</evidence>
<reference evidence="2" key="1">
    <citation type="submission" date="2022-11" db="EMBL/GenBank/DDBJ databases">
        <authorList>
            <person name="Petersen C."/>
        </authorList>
    </citation>
    <scope>NUCLEOTIDE SEQUENCE</scope>
    <source>
        <strain evidence="2">IBT 29864</strain>
    </source>
</reference>
<dbReference type="Proteomes" id="UP001147782">
    <property type="component" value="Unassembled WGS sequence"/>
</dbReference>
<dbReference type="RefSeq" id="XP_056557239.1">
    <property type="nucleotide sequence ID" value="XM_056695027.1"/>
</dbReference>
<feature type="compositionally biased region" description="Basic and acidic residues" evidence="1">
    <location>
        <begin position="17"/>
        <end position="27"/>
    </location>
</feature>
<dbReference type="EMBL" id="JAPZBS010000002">
    <property type="protein sequence ID" value="KAJ5379668.1"/>
    <property type="molecule type" value="Genomic_DNA"/>
</dbReference>
<keyword evidence="3" id="KW-1185">Reference proteome</keyword>
<sequence length="94" mass="10148">MRSIIDSTCPKKKRRALIHDRSVDARGQHSQQKASKASTTMQSVSEAPDLPTCLCAVLSQGKRLPGVSQDDDPSGGVTIRADDERHLQTPLGPL</sequence>
<evidence type="ECO:0000313" key="3">
    <source>
        <dbReference type="Proteomes" id="UP001147782"/>
    </source>
</evidence>
<gene>
    <name evidence="2" type="ORF">N7496_002096</name>
</gene>
<protein>
    <submittedName>
        <fullName evidence="2">Uncharacterized protein</fullName>
    </submittedName>
</protein>
<evidence type="ECO:0000256" key="1">
    <source>
        <dbReference type="SAM" id="MobiDB-lite"/>
    </source>
</evidence>
<accession>A0A9W9SJI0</accession>
<feature type="compositionally biased region" description="Polar residues" evidence="1">
    <location>
        <begin position="28"/>
        <end position="45"/>
    </location>
</feature>
<reference evidence="2" key="2">
    <citation type="journal article" date="2023" name="IMA Fungus">
        <title>Comparative genomic study of the Penicillium genus elucidates a diverse pangenome and 15 lateral gene transfer events.</title>
        <authorList>
            <person name="Petersen C."/>
            <person name="Sorensen T."/>
            <person name="Nielsen M.R."/>
            <person name="Sondergaard T.E."/>
            <person name="Sorensen J.L."/>
            <person name="Fitzpatrick D.A."/>
            <person name="Frisvad J.C."/>
            <person name="Nielsen K.L."/>
        </authorList>
    </citation>
    <scope>NUCLEOTIDE SEQUENCE</scope>
    <source>
        <strain evidence="2">IBT 29864</strain>
    </source>
</reference>